<dbReference type="Proteomes" id="UP000308199">
    <property type="component" value="Unassembled WGS sequence"/>
</dbReference>
<accession>A0A4S4L5Z1</accession>
<keyword evidence="23" id="KW-1185">Reference proteome</keyword>
<dbReference type="InterPro" id="IPR050997">
    <property type="entry name" value="MAPEG"/>
</dbReference>
<organism evidence="22 23">
    <name type="scientific">Phellinidium pouzarii</name>
    <dbReference type="NCBI Taxonomy" id="167371"/>
    <lineage>
        <taxon>Eukaryota</taxon>
        <taxon>Fungi</taxon>
        <taxon>Dikarya</taxon>
        <taxon>Basidiomycota</taxon>
        <taxon>Agaricomycotina</taxon>
        <taxon>Agaricomycetes</taxon>
        <taxon>Hymenochaetales</taxon>
        <taxon>Hymenochaetaceae</taxon>
        <taxon>Phellinidium</taxon>
    </lineage>
</organism>
<evidence type="ECO:0000256" key="11">
    <source>
        <dbReference type="ARBA" id="ARBA00023239"/>
    </source>
</evidence>
<evidence type="ECO:0000256" key="9">
    <source>
        <dbReference type="ARBA" id="ARBA00023136"/>
    </source>
</evidence>
<dbReference type="PANTHER" id="PTHR10250:SF26">
    <property type="entry name" value="GLUTATHIONE S-TRANSFERASE 3, MITOCHONDRIAL"/>
    <property type="match status" value="1"/>
</dbReference>
<evidence type="ECO:0000256" key="8">
    <source>
        <dbReference type="ARBA" id="ARBA00023128"/>
    </source>
</evidence>
<keyword evidence="10" id="KW-0564">Palmitate</keyword>
<keyword evidence="7" id="KW-0443">Lipid metabolism</keyword>
<dbReference type="OrthoDB" id="410651at2759"/>
<keyword evidence="8" id="KW-0496">Mitochondrion</keyword>
<keyword evidence="2" id="KW-0808">Transferase</keyword>
<comment type="catalytic activity">
    <reaction evidence="16">
        <text>leukotriene C4 = leukotriene A4 + glutathione</text>
        <dbReference type="Rhea" id="RHEA:17617"/>
        <dbReference type="ChEBI" id="CHEBI:57463"/>
        <dbReference type="ChEBI" id="CHEBI:57925"/>
        <dbReference type="ChEBI" id="CHEBI:57973"/>
        <dbReference type="EC" id="4.4.1.20"/>
    </reaction>
    <physiologicalReaction direction="right-to-left" evidence="16">
        <dbReference type="Rhea" id="RHEA:17619"/>
    </physiologicalReaction>
</comment>
<evidence type="ECO:0000256" key="1">
    <source>
        <dbReference type="ARBA" id="ARBA00004374"/>
    </source>
</evidence>
<dbReference type="EC" id="4.4.1.20" evidence="15"/>
<comment type="pathway">
    <text evidence="13">Lipid metabolism; leukotriene C4 biosynthesis.</text>
</comment>
<dbReference type="GO" id="GO:0005783">
    <property type="term" value="C:endoplasmic reticulum"/>
    <property type="evidence" value="ECO:0007669"/>
    <property type="project" value="TreeGrafter"/>
</dbReference>
<dbReference type="GO" id="GO:0005635">
    <property type="term" value="C:nuclear envelope"/>
    <property type="evidence" value="ECO:0007669"/>
    <property type="project" value="TreeGrafter"/>
</dbReference>
<keyword evidence="3 21" id="KW-0812">Transmembrane</keyword>
<dbReference type="PANTHER" id="PTHR10250">
    <property type="entry name" value="MICROSOMAL GLUTATHIONE S-TRANSFERASE"/>
    <property type="match status" value="1"/>
</dbReference>
<protein>
    <recommendedName>
        <fullName evidence="18">Glutathione S-transferase 3, mitochondrial</fullName>
        <ecNumber evidence="15">4.4.1.20</ecNumber>
    </recommendedName>
    <alternativeName>
        <fullName evidence="19">Glutathione peroxidase MGST3</fullName>
    </alternativeName>
    <alternativeName>
        <fullName evidence="20">LTC4 synthase MGST3</fullName>
    </alternativeName>
</protein>
<dbReference type="GO" id="GO:0004602">
    <property type="term" value="F:glutathione peroxidase activity"/>
    <property type="evidence" value="ECO:0007669"/>
    <property type="project" value="TreeGrafter"/>
</dbReference>
<evidence type="ECO:0000256" key="12">
    <source>
        <dbReference type="ARBA" id="ARBA00023288"/>
    </source>
</evidence>
<evidence type="ECO:0000256" key="16">
    <source>
        <dbReference type="ARBA" id="ARBA00049298"/>
    </source>
</evidence>
<keyword evidence="4" id="KW-1000">Mitochondrion outer membrane</keyword>
<keyword evidence="6" id="KW-0560">Oxidoreductase</keyword>
<evidence type="ECO:0000256" key="15">
    <source>
        <dbReference type="ARBA" id="ARBA00039056"/>
    </source>
</evidence>
<dbReference type="Pfam" id="PF01124">
    <property type="entry name" value="MAPEG"/>
    <property type="match status" value="1"/>
</dbReference>
<dbReference type="SUPFAM" id="SSF161084">
    <property type="entry name" value="MAPEG domain-like"/>
    <property type="match status" value="1"/>
</dbReference>
<dbReference type="GO" id="GO:0005741">
    <property type="term" value="C:mitochondrial outer membrane"/>
    <property type="evidence" value="ECO:0007669"/>
    <property type="project" value="UniProtKB-SubCell"/>
</dbReference>
<sequence length="150" mass="16202">MPAIQLPEGYSYAVVAASSTIYLNIWQMSRVNKARKQAGIAYPQLYAEKAEVEASQSALVFNCTQRAHQNTLENAPHVILAMLVTGLKYPYVAAGFGGLWVVGRVLYTLGYSSGHPSNRNARGGILSTASFLGLILATTFTVGKLLMAEF</sequence>
<evidence type="ECO:0000256" key="13">
    <source>
        <dbReference type="ARBA" id="ARBA00037884"/>
    </source>
</evidence>
<dbReference type="GO" id="GO:0004464">
    <property type="term" value="F:leukotriene-C4 synthase activity"/>
    <property type="evidence" value="ECO:0007669"/>
    <property type="project" value="UniProtKB-EC"/>
</dbReference>
<evidence type="ECO:0000256" key="4">
    <source>
        <dbReference type="ARBA" id="ARBA00022787"/>
    </source>
</evidence>
<dbReference type="InterPro" id="IPR001129">
    <property type="entry name" value="Membr-assoc_MAPEG"/>
</dbReference>
<dbReference type="AlphaFoldDB" id="A0A4S4L5Z1"/>
<name>A0A4S4L5Z1_9AGAM</name>
<dbReference type="GO" id="GO:0004364">
    <property type="term" value="F:glutathione transferase activity"/>
    <property type="evidence" value="ECO:0007669"/>
    <property type="project" value="TreeGrafter"/>
</dbReference>
<comment type="pathway">
    <text evidence="14">Lipid metabolism; arachidonate metabolism.</text>
</comment>
<evidence type="ECO:0000256" key="6">
    <source>
        <dbReference type="ARBA" id="ARBA00023002"/>
    </source>
</evidence>
<evidence type="ECO:0000256" key="7">
    <source>
        <dbReference type="ARBA" id="ARBA00023098"/>
    </source>
</evidence>
<feature type="transmembrane region" description="Helical" evidence="21">
    <location>
        <begin position="89"/>
        <end position="111"/>
    </location>
</feature>
<keyword evidence="12" id="KW-0449">Lipoprotein</keyword>
<evidence type="ECO:0000256" key="5">
    <source>
        <dbReference type="ARBA" id="ARBA00022989"/>
    </source>
</evidence>
<evidence type="ECO:0000256" key="17">
    <source>
        <dbReference type="ARBA" id="ARBA00051411"/>
    </source>
</evidence>
<evidence type="ECO:0000256" key="3">
    <source>
        <dbReference type="ARBA" id="ARBA00022692"/>
    </source>
</evidence>
<evidence type="ECO:0000256" key="14">
    <source>
        <dbReference type="ARBA" id="ARBA00037916"/>
    </source>
</evidence>
<evidence type="ECO:0000313" key="23">
    <source>
        <dbReference type="Proteomes" id="UP000308199"/>
    </source>
</evidence>
<gene>
    <name evidence="22" type="ORF">EW145_g4147</name>
</gene>
<comment type="caution">
    <text evidence="22">The sequence shown here is derived from an EMBL/GenBank/DDBJ whole genome shotgun (WGS) entry which is preliminary data.</text>
</comment>
<evidence type="ECO:0000256" key="21">
    <source>
        <dbReference type="SAM" id="Phobius"/>
    </source>
</evidence>
<evidence type="ECO:0000256" key="19">
    <source>
        <dbReference type="ARBA" id="ARBA00075145"/>
    </source>
</evidence>
<keyword evidence="5 21" id="KW-1133">Transmembrane helix</keyword>
<proteinExistence type="predicted"/>
<comment type="catalytic activity">
    <reaction evidence="17">
        <text>15-deoxy-Delta(12,14)-prostaglandin J2 + glutathione = 15-deoxy-Delta(12,14)-prostaglandin J2-S-(R)-glutathione</text>
        <dbReference type="Rhea" id="RHEA:75963"/>
        <dbReference type="ChEBI" id="CHEBI:57925"/>
        <dbReference type="ChEBI" id="CHEBI:85236"/>
        <dbReference type="ChEBI" id="CHEBI:194498"/>
    </reaction>
    <physiologicalReaction direction="left-to-right" evidence="17">
        <dbReference type="Rhea" id="RHEA:75964"/>
    </physiologicalReaction>
</comment>
<dbReference type="InterPro" id="IPR023352">
    <property type="entry name" value="MAPEG-like_dom_sf"/>
</dbReference>
<keyword evidence="11" id="KW-0456">Lyase</keyword>
<evidence type="ECO:0000256" key="18">
    <source>
        <dbReference type="ARBA" id="ARBA00069748"/>
    </source>
</evidence>
<reference evidence="22 23" key="1">
    <citation type="submission" date="2019-02" db="EMBL/GenBank/DDBJ databases">
        <title>Genome sequencing of the rare red list fungi Phellinidium pouzarii.</title>
        <authorList>
            <person name="Buettner E."/>
            <person name="Kellner H."/>
        </authorList>
    </citation>
    <scope>NUCLEOTIDE SEQUENCE [LARGE SCALE GENOMIC DNA]</scope>
    <source>
        <strain evidence="22 23">DSM 108285</strain>
    </source>
</reference>
<evidence type="ECO:0000313" key="22">
    <source>
        <dbReference type="EMBL" id="THH06341.1"/>
    </source>
</evidence>
<comment type="subcellular location">
    <subcellularLocation>
        <location evidence="1">Mitochondrion outer membrane</location>
        <topology evidence="1">Multi-pass membrane protein</topology>
    </subcellularLocation>
</comment>
<feature type="transmembrane region" description="Helical" evidence="21">
    <location>
        <begin position="123"/>
        <end position="147"/>
    </location>
</feature>
<dbReference type="FunFam" id="1.20.120.550:FF:000004">
    <property type="entry name" value="Microsomal glutathione S-transferase 3"/>
    <property type="match status" value="1"/>
</dbReference>
<evidence type="ECO:0000256" key="20">
    <source>
        <dbReference type="ARBA" id="ARBA00076908"/>
    </source>
</evidence>
<dbReference type="Gene3D" id="1.20.120.550">
    <property type="entry name" value="Membrane associated eicosanoid/glutathione metabolism-like domain"/>
    <property type="match status" value="1"/>
</dbReference>
<dbReference type="GO" id="GO:0006629">
    <property type="term" value="P:lipid metabolic process"/>
    <property type="evidence" value="ECO:0007669"/>
    <property type="project" value="UniProtKB-KW"/>
</dbReference>
<evidence type="ECO:0000256" key="10">
    <source>
        <dbReference type="ARBA" id="ARBA00023139"/>
    </source>
</evidence>
<keyword evidence="9 21" id="KW-0472">Membrane</keyword>
<evidence type="ECO:0000256" key="2">
    <source>
        <dbReference type="ARBA" id="ARBA00022679"/>
    </source>
</evidence>
<dbReference type="EMBL" id="SGPK01000201">
    <property type="protein sequence ID" value="THH06341.1"/>
    <property type="molecule type" value="Genomic_DNA"/>
</dbReference>